<dbReference type="GO" id="GO:0004725">
    <property type="term" value="F:protein tyrosine phosphatase activity"/>
    <property type="evidence" value="ECO:0007669"/>
    <property type="project" value="InterPro"/>
</dbReference>
<dbReference type="GO" id="GO:0051046">
    <property type="term" value="P:regulation of secretion"/>
    <property type="evidence" value="ECO:0007669"/>
    <property type="project" value="TreeGrafter"/>
</dbReference>
<keyword evidence="6" id="KW-0770">Synapse</keyword>
<evidence type="ECO:0000256" key="4">
    <source>
        <dbReference type="ARBA" id="ARBA00022729"/>
    </source>
</evidence>
<dbReference type="InterPro" id="IPR033522">
    <property type="entry name" value="IA-2/IA-2_beta"/>
</dbReference>
<keyword evidence="10" id="KW-0968">Cytoplasmic vesicle</keyword>
<accession>A0AA38M334</accession>
<dbReference type="InterPro" id="IPR000242">
    <property type="entry name" value="PTP_cat"/>
</dbReference>
<keyword evidence="2" id="KW-0597">Phosphoprotein</keyword>
<dbReference type="EMBL" id="JALNTZ010000008">
    <property type="protein sequence ID" value="KAJ3642098.1"/>
    <property type="molecule type" value="Genomic_DNA"/>
</dbReference>
<proteinExistence type="predicted"/>
<keyword evidence="8" id="KW-0675">Receptor</keyword>
<feature type="compositionally biased region" description="Low complexity" evidence="13">
    <location>
        <begin position="678"/>
        <end position="692"/>
    </location>
</feature>
<dbReference type="SMART" id="SM00404">
    <property type="entry name" value="PTPc_motif"/>
    <property type="match status" value="1"/>
</dbReference>
<evidence type="ECO:0000313" key="18">
    <source>
        <dbReference type="EMBL" id="KAJ3642098.1"/>
    </source>
</evidence>
<evidence type="ECO:0000256" key="14">
    <source>
        <dbReference type="SAM" id="Phobius"/>
    </source>
</evidence>
<dbReference type="Pfam" id="PF11548">
    <property type="entry name" value="Receptor_IA-2"/>
    <property type="match status" value="1"/>
</dbReference>
<dbReference type="PANTHER" id="PTHR46106:SF4">
    <property type="entry name" value="IA-2 PROTEIN TYROSINE PHOSPHATASE, ISOFORM C"/>
    <property type="match status" value="1"/>
</dbReference>
<evidence type="ECO:0000256" key="15">
    <source>
        <dbReference type="SAM" id="SignalP"/>
    </source>
</evidence>
<dbReference type="GO" id="GO:0030141">
    <property type="term" value="C:secretory granule"/>
    <property type="evidence" value="ECO:0007669"/>
    <property type="project" value="InterPro"/>
</dbReference>
<dbReference type="SMART" id="SM00194">
    <property type="entry name" value="PTPc"/>
    <property type="match status" value="1"/>
</dbReference>
<keyword evidence="7 14" id="KW-0472">Membrane</keyword>
<feature type="domain" description="Tyrosine specific protein phosphatases" evidence="17">
    <location>
        <begin position="899"/>
        <end position="971"/>
    </location>
</feature>
<feature type="transmembrane region" description="Helical" evidence="14">
    <location>
        <begin position="598"/>
        <end position="622"/>
    </location>
</feature>
<keyword evidence="5 14" id="KW-1133">Transmembrane helix</keyword>
<dbReference type="PROSITE" id="PS50055">
    <property type="entry name" value="TYR_PHOSPHATASE_PTP"/>
    <property type="match status" value="1"/>
</dbReference>
<organism evidence="18 19">
    <name type="scientific">Zophobas morio</name>
    <dbReference type="NCBI Taxonomy" id="2755281"/>
    <lineage>
        <taxon>Eukaryota</taxon>
        <taxon>Metazoa</taxon>
        <taxon>Ecdysozoa</taxon>
        <taxon>Arthropoda</taxon>
        <taxon>Hexapoda</taxon>
        <taxon>Insecta</taxon>
        <taxon>Pterygota</taxon>
        <taxon>Neoptera</taxon>
        <taxon>Endopterygota</taxon>
        <taxon>Coleoptera</taxon>
        <taxon>Polyphaga</taxon>
        <taxon>Cucujiformia</taxon>
        <taxon>Tenebrionidae</taxon>
        <taxon>Zophobas</taxon>
    </lineage>
</organism>
<comment type="subcellular location">
    <subcellularLocation>
        <location evidence="1">Cytoplasmic vesicle</location>
        <location evidence="1">Secretory vesicle membrane</location>
        <topology evidence="1">Single-pass type I membrane protein</topology>
    </subcellularLocation>
    <subcellularLocation>
        <location evidence="11">Synapse</location>
    </subcellularLocation>
</comment>
<dbReference type="AlphaFoldDB" id="A0AA38M334"/>
<feature type="coiled-coil region" evidence="12">
    <location>
        <begin position="283"/>
        <end position="310"/>
    </location>
</feature>
<feature type="signal peptide" evidence="15">
    <location>
        <begin position="1"/>
        <end position="26"/>
    </location>
</feature>
<evidence type="ECO:0000256" key="11">
    <source>
        <dbReference type="ARBA" id="ARBA00034103"/>
    </source>
</evidence>
<dbReference type="InterPro" id="IPR029021">
    <property type="entry name" value="Prot-tyrosine_phosphatase-like"/>
</dbReference>
<dbReference type="PROSITE" id="PS00383">
    <property type="entry name" value="TYR_PHOSPHATASE_1"/>
    <property type="match status" value="1"/>
</dbReference>
<dbReference type="GO" id="GO:0048666">
    <property type="term" value="P:neuron development"/>
    <property type="evidence" value="ECO:0007669"/>
    <property type="project" value="UniProtKB-ARBA"/>
</dbReference>
<feature type="chain" id="PRO_5041263841" description="Receptor-type tyrosine-protein phosphatase N2" evidence="15">
    <location>
        <begin position="27"/>
        <end position="1002"/>
    </location>
</feature>
<evidence type="ECO:0000256" key="5">
    <source>
        <dbReference type="ARBA" id="ARBA00022989"/>
    </source>
</evidence>
<keyword evidence="4 15" id="KW-0732">Signal</keyword>
<keyword evidence="3 14" id="KW-0812">Transmembrane</keyword>
<evidence type="ECO:0000259" key="17">
    <source>
        <dbReference type="PROSITE" id="PS50056"/>
    </source>
</evidence>
<evidence type="ECO:0000256" key="10">
    <source>
        <dbReference type="ARBA" id="ARBA00023329"/>
    </source>
</evidence>
<protein>
    <recommendedName>
        <fullName evidence="20">Receptor-type tyrosine-protein phosphatase N2</fullName>
    </recommendedName>
</protein>
<evidence type="ECO:0000256" key="7">
    <source>
        <dbReference type="ARBA" id="ARBA00023136"/>
    </source>
</evidence>
<dbReference type="SUPFAM" id="SSF52799">
    <property type="entry name" value="(Phosphotyrosine protein) phosphatases II"/>
    <property type="match status" value="1"/>
</dbReference>
<evidence type="ECO:0000256" key="3">
    <source>
        <dbReference type="ARBA" id="ARBA00022692"/>
    </source>
</evidence>
<evidence type="ECO:0000313" key="19">
    <source>
        <dbReference type="Proteomes" id="UP001168821"/>
    </source>
</evidence>
<dbReference type="GO" id="GO:0009653">
    <property type="term" value="P:anatomical structure morphogenesis"/>
    <property type="evidence" value="ECO:0007669"/>
    <property type="project" value="UniProtKB-ARBA"/>
</dbReference>
<evidence type="ECO:0000256" key="12">
    <source>
        <dbReference type="SAM" id="Coils"/>
    </source>
</evidence>
<keyword evidence="19" id="KW-1185">Reference proteome</keyword>
<dbReference type="InterPro" id="IPR000387">
    <property type="entry name" value="Tyr_Pase_dom"/>
</dbReference>
<dbReference type="GO" id="GO:0045202">
    <property type="term" value="C:synapse"/>
    <property type="evidence" value="ECO:0007669"/>
    <property type="project" value="UniProtKB-SubCell"/>
</dbReference>
<evidence type="ECO:0000256" key="2">
    <source>
        <dbReference type="ARBA" id="ARBA00022553"/>
    </source>
</evidence>
<dbReference type="Gene3D" id="3.90.190.10">
    <property type="entry name" value="Protein tyrosine phosphatase superfamily"/>
    <property type="match status" value="1"/>
</dbReference>
<dbReference type="InterPro" id="IPR038112">
    <property type="entry name" value="Receptor_IA-2_ectodomain_sf"/>
</dbReference>
<dbReference type="InterPro" id="IPR021613">
    <property type="entry name" value="Receptor_IA-2_dom"/>
</dbReference>
<name>A0AA38M334_9CUCU</name>
<evidence type="ECO:0000256" key="13">
    <source>
        <dbReference type="SAM" id="MobiDB-lite"/>
    </source>
</evidence>
<keyword evidence="12" id="KW-0175">Coiled coil</keyword>
<dbReference type="GO" id="GO:0030658">
    <property type="term" value="C:transport vesicle membrane"/>
    <property type="evidence" value="ECO:0007669"/>
    <property type="project" value="UniProtKB-SubCell"/>
</dbReference>
<dbReference type="Gene3D" id="3.30.70.2470">
    <property type="entry name" value="Protein-tyrosine phosphatase receptor IA-2 ectodomain"/>
    <property type="match status" value="1"/>
</dbReference>
<dbReference type="Proteomes" id="UP001168821">
    <property type="component" value="Unassembled WGS sequence"/>
</dbReference>
<feature type="region of interest" description="Disordered" evidence="13">
    <location>
        <begin position="657"/>
        <end position="693"/>
    </location>
</feature>
<sequence length="1002" mass="114419">MPWPGVPLRIALLLLVATVGPPGVRSEGNVGCLFSERLCLEDEWCFDDYAFGRCLPPAADVDEDDLYRYNLEREVLHQISRELRRLFALGYRWSHGYTQCRLQAMLYATKHDISFENNACSHLVDQDLEGALKALEGQDPLDPREMAIVKYTPSIEDPHADFADEVYYPPVDDTPQQTIREKILAPNAVDLFDMEDPYAQVVKRTWIPQMHRRSPPLGYFSENYNTPNDFRAGRESKDDLEYLPEADDLTVDDLREMYPLVKYLSRVNLSPEEVHETLTPDEYEKLSKLLDEIEETNMKLRNEQEEEEEEDDPFEKFTLTYNTPDNFRAGWESRDALAYGDDFPESRIYFDENDESNEEYGSGYNTLPGGVFRELKNKFDHDNNFNTKEIFRELQHKHRSGPGVYTEGGVVYAPRSDEERDMRENLDKLLTNYNVGFKRPERLDVKKPGPRFDAQIPDGKRAVPNLHDNFHPRKMYPHEMVSEAAPQESYIVDTDYVYVEFENNVYKWAEGKQLIGNISNLLGLEPSAFSHGRVDHNEVTFKVEPNNKGWNSTQVAEQIGLIKETLKDATGIVITAAGIGDKTKMRTVISSPIYDNEFYIVIFMVCGVLGAMIVAATLLILIKRHLKSKEKLQGLSRPDTEASKDYQDLCRARMATKGQPVGETVHGRITSLSRESEQSPSSRSSTSSWSEEPALHNMDISTGHMVLSYMEDHLKNKDRLEQEWVALCAYVAEPCDITIASKKENVEKNRYMDIVPYDHARVVLNELSNASGSDYINASSITDHDPRNPAYIATQGPLPHTAPDFWQLIWEQGAVVIVMLTRLTEGGAAMCHRYWPEEGSELYHIYEVHLVSEHIWCDDYLVRSFYLKNVRTGETRTVTQFHFLSWPESGVPASTKALLEFRRKVNKSYRGRSCPIVVHCSDGAGRTGTYCLIDMVLSRMAKGAKEIDIAATLEHLRDQRPRMVATKQQFEFVLTAVAEEVHAILKALPPQPSPAQADKDKQ</sequence>
<dbReference type="PROSITE" id="PS50056">
    <property type="entry name" value="TYR_PHOSPHATASE_2"/>
    <property type="match status" value="1"/>
</dbReference>
<comment type="caution">
    <text evidence="18">The sequence shown here is derived from an EMBL/GenBank/DDBJ whole genome shotgun (WGS) entry which is preliminary data.</text>
</comment>
<dbReference type="InterPro" id="IPR003595">
    <property type="entry name" value="Tyr_Pase_cat"/>
</dbReference>
<evidence type="ECO:0000259" key="16">
    <source>
        <dbReference type="PROSITE" id="PS50055"/>
    </source>
</evidence>
<feature type="domain" description="Tyrosine-protein phosphatase" evidence="16">
    <location>
        <begin position="720"/>
        <end position="980"/>
    </location>
</feature>
<dbReference type="Pfam" id="PF00102">
    <property type="entry name" value="Y_phosphatase"/>
    <property type="match status" value="1"/>
</dbReference>
<keyword evidence="9" id="KW-0325">Glycoprotein</keyword>
<dbReference type="InterPro" id="IPR016130">
    <property type="entry name" value="Tyr_Pase_AS"/>
</dbReference>
<evidence type="ECO:0000256" key="8">
    <source>
        <dbReference type="ARBA" id="ARBA00023170"/>
    </source>
</evidence>
<evidence type="ECO:0000256" key="9">
    <source>
        <dbReference type="ARBA" id="ARBA00023180"/>
    </source>
</evidence>
<dbReference type="PANTHER" id="PTHR46106">
    <property type="entry name" value="IA-2 PROTEIN TYROSINE PHOSPHATASE, ISOFORM C"/>
    <property type="match status" value="1"/>
</dbReference>
<evidence type="ECO:0000256" key="1">
    <source>
        <dbReference type="ARBA" id="ARBA00004212"/>
    </source>
</evidence>
<evidence type="ECO:0008006" key="20">
    <source>
        <dbReference type="Google" id="ProtNLM"/>
    </source>
</evidence>
<dbReference type="PRINTS" id="PR00700">
    <property type="entry name" value="PRTYPHPHTASE"/>
</dbReference>
<dbReference type="FunFam" id="3.90.190.10:FF:000017">
    <property type="entry name" value="receptor-type tyrosine-protein phosphatase-like N isoform X2"/>
    <property type="match status" value="1"/>
</dbReference>
<feature type="region of interest" description="Disordered" evidence="13">
    <location>
        <begin position="444"/>
        <end position="464"/>
    </location>
</feature>
<evidence type="ECO:0000256" key="6">
    <source>
        <dbReference type="ARBA" id="ARBA00023018"/>
    </source>
</evidence>
<reference evidence="18" key="1">
    <citation type="journal article" date="2023" name="G3 (Bethesda)">
        <title>Whole genome assemblies of Zophobas morio and Tenebrio molitor.</title>
        <authorList>
            <person name="Kaur S."/>
            <person name="Stinson S.A."/>
            <person name="diCenzo G.C."/>
        </authorList>
    </citation>
    <scope>NUCLEOTIDE SEQUENCE</scope>
    <source>
        <strain evidence="18">QUZm001</strain>
    </source>
</reference>
<gene>
    <name evidence="18" type="ORF">Zmor_024914</name>
</gene>